<dbReference type="RefSeq" id="XP_023945086.1">
    <property type="nucleotide sequence ID" value="XM_024089318.2"/>
</dbReference>
<accession>A0A6J1NPG5</accession>
<protein>
    <submittedName>
        <fullName evidence="3">Uncharacterized protein LOC112050906</fullName>
    </submittedName>
</protein>
<keyword evidence="2" id="KW-1185">Reference proteome</keyword>
<feature type="compositionally biased region" description="Basic and acidic residues" evidence="1">
    <location>
        <begin position="176"/>
        <end position="188"/>
    </location>
</feature>
<feature type="compositionally biased region" description="Polar residues" evidence="1">
    <location>
        <begin position="102"/>
        <end position="111"/>
    </location>
</feature>
<feature type="compositionally biased region" description="Polar residues" evidence="1">
    <location>
        <begin position="119"/>
        <end position="131"/>
    </location>
</feature>
<dbReference type="GeneID" id="112050906"/>
<name>A0A6J1NPG5_BICAN</name>
<evidence type="ECO:0000256" key="1">
    <source>
        <dbReference type="SAM" id="MobiDB-lite"/>
    </source>
</evidence>
<dbReference type="KEGG" id="bany:112050906"/>
<dbReference type="Proteomes" id="UP001652582">
    <property type="component" value="Chromosome 8"/>
</dbReference>
<reference evidence="3" key="1">
    <citation type="submission" date="2025-08" db="UniProtKB">
        <authorList>
            <consortium name="RefSeq"/>
        </authorList>
    </citation>
    <scope>IDENTIFICATION</scope>
</reference>
<dbReference type="OrthoDB" id="6350539at2759"/>
<feature type="compositionally biased region" description="Low complexity" evidence="1">
    <location>
        <begin position="496"/>
        <end position="506"/>
    </location>
</feature>
<evidence type="ECO:0000313" key="3">
    <source>
        <dbReference type="RefSeq" id="XP_023945086.1"/>
    </source>
</evidence>
<gene>
    <name evidence="3" type="primary">LOC112050906</name>
</gene>
<feature type="compositionally biased region" description="Basic and acidic residues" evidence="1">
    <location>
        <begin position="135"/>
        <end position="151"/>
    </location>
</feature>
<evidence type="ECO:0000313" key="2">
    <source>
        <dbReference type="Proteomes" id="UP001652582"/>
    </source>
</evidence>
<feature type="region of interest" description="Disordered" evidence="1">
    <location>
        <begin position="176"/>
        <end position="239"/>
    </location>
</feature>
<organism evidence="2 3">
    <name type="scientific">Bicyclus anynana</name>
    <name type="common">Squinting bush brown butterfly</name>
    <dbReference type="NCBI Taxonomy" id="110368"/>
    <lineage>
        <taxon>Eukaryota</taxon>
        <taxon>Metazoa</taxon>
        <taxon>Ecdysozoa</taxon>
        <taxon>Arthropoda</taxon>
        <taxon>Hexapoda</taxon>
        <taxon>Insecta</taxon>
        <taxon>Pterygota</taxon>
        <taxon>Neoptera</taxon>
        <taxon>Endopterygota</taxon>
        <taxon>Lepidoptera</taxon>
        <taxon>Glossata</taxon>
        <taxon>Ditrysia</taxon>
        <taxon>Papilionoidea</taxon>
        <taxon>Nymphalidae</taxon>
        <taxon>Satyrinae</taxon>
        <taxon>Satyrini</taxon>
        <taxon>Mycalesina</taxon>
        <taxon>Bicyclus</taxon>
    </lineage>
</organism>
<dbReference type="AlphaFoldDB" id="A0A6J1NPG5"/>
<feature type="compositionally biased region" description="Polar residues" evidence="1">
    <location>
        <begin position="207"/>
        <end position="231"/>
    </location>
</feature>
<sequence>MASMADHIQKMREERIAREKARLDKLRELNLKKYSNNELQQLKKVPSAVSVSAKIKPNVATVETTTTTSDTKYSNNGVQHLKKVPSAVSVSAKTKVDLAPGQATTSRSDTITVVKKPTVPNTSNNKKSTAPKTLLNKDGKNKSHNDKKLKPALEAPRSAVVKITKESDLVEKPKFVKNVENETNHEEESNINLNVHESKTVDDANDETLTQNSNGTNNQVIASSSKNTNPRSENEVKKSSLKPTVITHNVNQAKLVKSAIHKIDSRKSIAVIPKVNSKPKTVDRRKTMIPEPTAKSASTINTKESVFDRLYKPRVVHKQPPVDNVSRLKCDPEFFKKVVKQSEFITGRVKMNVEPKVRRSISAVHLKRVPKSELNNCMHKWASIGNNMNKEDVQNIHEGENLKEETIVSAVRSEKKRVEFKTPLPLNFNASKQEELHAKLQNWCKAKGKSIDSYHHLQCFGLHHLSNGLKPLDAPLFDDADENKENIALEHDSDNESFNENNNKNGNLDDEKARVSEHEWRMGASMLDSSDYNDSCASVMTCSENAQNDELFLGALNDLTNLVREGYDWEQCDYWRRAIRQKFKEAANSAQYWECRAALEEMREDLHATVECLEKALAMGTKQSVVEANLDSLLNKFIKLKISPSNGKKQAEIEPKLVDIKNVFKSTIIRFAVKQAKLHQSNGTPKYTVTPVRRSHRLSRAHTPLRVCATIQQAKEFGAEFRPNRALHDSP</sequence>
<feature type="region of interest" description="Disordered" evidence="1">
    <location>
        <begin position="94"/>
        <end position="154"/>
    </location>
</feature>
<feature type="region of interest" description="Disordered" evidence="1">
    <location>
        <begin position="489"/>
        <end position="509"/>
    </location>
</feature>
<proteinExistence type="predicted"/>